<dbReference type="GO" id="GO:0016592">
    <property type="term" value="C:mediator complex"/>
    <property type="evidence" value="ECO:0007669"/>
    <property type="project" value="InterPro"/>
</dbReference>
<dbReference type="VEuPathDB" id="FungiDB:AB675_5013"/>
<accession>A0A0N1HA38</accession>
<evidence type="ECO:0000313" key="6">
    <source>
        <dbReference type="Proteomes" id="UP000038010"/>
    </source>
</evidence>
<dbReference type="GeneID" id="28737073"/>
<evidence type="ECO:0000256" key="2">
    <source>
        <dbReference type="ARBA" id="ARBA00010743"/>
    </source>
</evidence>
<gene>
    <name evidence="4" type="primary">MED20</name>
    <name evidence="5" type="ORF">AB675_5013</name>
</gene>
<reference evidence="5 6" key="1">
    <citation type="submission" date="2015-06" db="EMBL/GenBank/DDBJ databases">
        <title>Draft genome of the ant-associated black yeast Phialophora attae CBS 131958.</title>
        <authorList>
            <person name="Moreno L.F."/>
            <person name="Stielow B.J."/>
            <person name="de Hoog S."/>
            <person name="Vicente V.A."/>
            <person name="Weiss V.A."/>
            <person name="de Vries M."/>
            <person name="Cruz L.M."/>
            <person name="Souza E.M."/>
        </authorList>
    </citation>
    <scope>NUCLEOTIDE SEQUENCE [LARGE SCALE GENOMIC DNA]</scope>
    <source>
        <strain evidence="5 6">CBS 131958</strain>
    </source>
</reference>
<keyword evidence="3 4" id="KW-0539">Nucleus</keyword>
<protein>
    <recommendedName>
        <fullName evidence="4">Mediator of RNA polymerase II transcription subunit 20</fullName>
    </recommendedName>
    <alternativeName>
        <fullName evidence="4">Mediator complex subunit 20</fullName>
    </alternativeName>
</protein>
<keyword evidence="4" id="KW-0804">Transcription</keyword>
<proteinExistence type="inferred from homology"/>
<evidence type="ECO:0000256" key="4">
    <source>
        <dbReference type="RuleBase" id="RU364152"/>
    </source>
</evidence>
<evidence type="ECO:0000256" key="3">
    <source>
        <dbReference type="ARBA" id="ARBA00023242"/>
    </source>
</evidence>
<sequence>MPLSAVFLIPPPALKDVSSSNILGHLALKFGATPLHDTPTHTPFTLKHELSVTTSSLLPGQASTRGYMQVLQLSASADIHYIGITQPNEPISLATVPTSGIEMYKAMMQAKMQALWRNRHTLTVTDGQAVRLKVPAGPIELRVGDLRADNNVFQGVLLEVTRTHTEGIPDEYSQADEALIQELARRLLEGLPISLDEEGVGSHLCYTETIVEPHPRHINQDKKTRALGLAEAYMEVLRK</sequence>
<dbReference type="Pfam" id="PF08612">
    <property type="entry name" value="Med20"/>
    <property type="match status" value="1"/>
</dbReference>
<dbReference type="STRING" id="1664694.A0A0N1HA38"/>
<dbReference type="GO" id="GO:0003712">
    <property type="term" value="F:transcription coregulator activity"/>
    <property type="evidence" value="ECO:0007669"/>
    <property type="project" value="InterPro"/>
</dbReference>
<name>A0A0N1HA38_9EURO</name>
<dbReference type="GO" id="GO:0006357">
    <property type="term" value="P:regulation of transcription by RNA polymerase II"/>
    <property type="evidence" value="ECO:0007669"/>
    <property type="project" value="InterPro"/>
</dbReference>
<keyword evidence="4" id="KW-0805">Transcription regulation</keyword>
<dbReference type="Proteomes" id="UP000038010">
    <property type="component" value="Unassembled WGS sequence"/>
</dbReference>
<evidence type="ECO:0000256" key="1">
    <source>
        <dbReference type="ARBA" id="ARBA00004123"/>
    </source>
</evidence>
<dbReference type="EMBL" id="LFJN01000015">
    <property type="protein sequence ID" value="KPI39304.1"/>
    <property type="molecule type" value="Genomic_DNA"/>
</dbReference>
<dbReference type="AlphaFoldDB" id="A0A0N1HA38"/>
<keyword evidence="4" id="KW-0010">Activator</keyword>
<evidence type="ECO:0000313" key="5">
    <source>
        <dbReference type="EMBL" id="KPI39304.1"/>
    </source>
</evidence>
<comment type="subcellular location">
    <subcellularLocation>
        <location evidence="1 4">Nucleus</location>
    </subcellularLocation>
</comment>
<comment type="caution">
    <text evidence="5">The sequence shown here is derived from an EMBL/GenBank/DDBJ whole genome shotgun (WGS) entry which is preliminary data.</text>
</comment>
<comment type="similarity">
    <text evidence="2 4">Belongs to the Mediator complex subunit 20 family.</text>
</comment>
<comment type="function">
    <text evidence="4">Component of the Mediator complex, a coactivator involved in the regulated transcription of nearly all RNA polymerase II-dependent genes. Mediator functions as a bridge to convey information from gene-specific regulatory proteins to the basal RNA polymerase II transcription machinery. Mediator is recruited to promoters by direct interactions with regulatory proteins and serves as a scaffold for the assembly of a functional preinitiation complex with RNA polymerase II and the general transcription factors.</text>
</comment>
<comment type="subunit">
    <text evidence="4">Component of the Mediator complex.</text>
</comment>
<dbReference type="InterPro" id="IPR013921">
    <property type="entry name" value="Mediator_Med20"/>
</dbReference>
<dbReference type="RefSeq" id="XP_017999267.1">
    <property type="nucleotide sequence ID" value="XM_018145193.1"/>
</dbReference>
<organism evidence="5 6">
    <name type="scientific">Cyphellophora attinorum</name>
    <dbReference type="NCBI Taxonomy" id="1664694"/>
    <lineage>
        <taxon>Eukaryota</taxon>
        <taxon>Fungi</taxon>
        <taxon>Dikarya</taxon>
        <taxon>Ascomycota</taxon>
        <taxon>Pezizomycotina</taxon>
        <taxon>Eurotiomycetes</taxon>
        <taxon>Chaetothyriomycetidae</taxon>
        <taxon>Chaetothyriales</taxon>
        <taxon>Cyphellophoraceae</taxon>
        <taxon>Cyphellophora</taxon>
    </lineage>
</organism>
<keyword evidence="6" id="KW-1185">Reference proteome</keyword>